<dbReference type="Proteomes" id="UP000762676">
    <property type="component" value="Unassembled WGS sequence"/>
</dbReference>
<dbReference type="Gene3D" id="3.10.10.10">
    <property type="entry name" value="HIV Type 1 Reverse Transcriptase, subunit A, domain 1"/>
    <property type="match status" value="1"/>
</dbReference>
<dbReference type="PANTHER" id="PTHR37984">
    <property type="entry name" value="PROTEIN CBG26694"/>
    <property type="match status" value="1"/>
</dbReference>
<dbReference type="AlphaFoldDB" id="A0AAV4I202"/>
<gene>
    <name evidence="2" type="ORF">ElyMa_001151600</name>
</gene>
<sequence>MHKGLFTYHRLCFRISTALEIFQRTMEGVCRHVLGCVNYLDDVYVTGKNDQEHLDNLAKVLAICREKGISLRKDKCGFMQQDVTFVGYRLNKHGIHSLDEKFHVIRVAPTLRNTQELRSFLVLLNYYGNPFPMCQTFWLL</sequence>
<comment type="caution">
    <text evidence="2">The sequence shown here is derived from an EMBL/GenBank/DDBJ whole genome shotgun (WGS) entry which is preliminary data.</text>
</comment>
<protein>
    <submittedName>
        <fullName evidence="2">Pol polyprotein</fullName>
    </submittedName>
</protein>
<keyword evidence="3" id="KW-1185">Reference proteome</keyword>
<dbReference type="FunFam" id="3.30.70.270:FF:000003">
    <property type="entry name" value="Transposon Ty3-G Gag-Pol polyprotein"/>
    <property type="match status" value="1"/>
</dbReference>
<dbReference type="PANTHER" id="PTHR37984:SF13">
    <property type="entry name" value="RIBONUCLEASE H"/>
    <property type="match status" value="1"/>
</dbReference>
<accession>A0AAV4I202</accession>
<dbReference type="InterPro" id="IPR043128">
    <property type="entry name" value="Rev_trsase/Diguanyl_cyclase"/>
</dbReference>
<dbReference type="Pfam" id="PF00078">
    <property type="entry name" value="RVT_1"/>
    <property type="match status" value="1"/>
</dbReference>
<evidence type="ECO:0000259" key="1">
    <source>
        <dbReference type="Pfam" id="PF00078"/>
    </source>
</evidence>
<dbReference type="Gene3D" id="3.30.70.270">
    <property type="match status" value="1"/>
</dbReference>
<dbReference type="InterPro" id="IPR050951">
    <property type="entry name" value="Retrovirus_Pol_polyprotein"/>
</dbReference>
<name>A0AAV4I202_9GAST</name>
<dbReference type="InterPro" id="IPR043502">
    <property type="entry name" value="DNA/RNA_pol_sf"/>
</dbReference>
<feature type="domain" description="Reverse transcriptase" evidence="1">
    <location>
        <begin position="8"/>
        <end position="90"/>
    </location>
</feature>
<evidence type="ECO:0000313" key="3">
    <source>
        <dbReference type="Proteomes" id="UP000762676"/>
    </source>
</evidence>
<organism evidence="2 3">
    <name type="scientific">Elysia marginata</name>
    <dbReference type="NCBI Taxonomy" id="1093978"/>
    <lineage>
        <taxon>Eukaryota</taxon>
        <taxon>Metazoa</taxon>
        <taxon>Spiralia</taxon>
        <taxon>Lophotrochozoa</taxon>
        <taxon>Mollusca</taxon>
        <taxon>Gastropoda</taxon>
        <taxon>Heterobranchia</taxon>
        <taxon>Euthyneura</taxon>
        <taxon>Panpulmonata</taxon>
        <taxon>Sacoglossa</taxon>
        <taxon>Placobranchoidea</taxon>
        <taxon>Plakobranchidae</taxon>
        <taxon>Elysia</taxon>
    </lineage>
</organism>
<proteinExistence type="predicted"/>
<dbReference type="EMBL" id="BMAT01002279">
    <property type="protein sequence ID" value="GFS03502.1"/>
    <property type="molecule type" value="Genomic_DNA"/>
</dbReference>
<dbReference type="SUPFAM" id="SSF56672">
    <property type="entry name" value="DNA/RNA polymerases"/>
    <property type="match status" value="1"/>
</dbReference>
<dbReference type="InterPro" id="IPR000477">
    <property type="entry name" value="RT_dom"/>
</dbReference>
<reference evidence="2 3" key="1">
    <citation type="journal article" date="2021" name="Elife">
        <title>Chloroplast acquisition without the gene transfer in kleptoplastic sea slugs, Plakobranchus ocellatus.</title>
        <authorList>
            <person name="Maeda T."/>
            <person name="Takahashi S."/>
            <person name="Yoshida T."/>
            <person name="Shimamura S."/>
            <person name="Takaki Y."/>
            <person name="Nagai Y."/>
            <person name="Toyoda A."/>
            <person name="Suzuki Y."/>
            <person name="Arimoto A."/>
            <person name="Ishii H."/>
            <person name="Satoh N."/>
            <person name="Nishiyama T."/>
            <person name="Hasebe M."/>
            <person name="Maruyama T."/>
            <person name="Minagawa J."/>
            <person name="Obokata J."/>
            <person name="Shigenobu S."/>
        </authorList>
    </citation>
    <scope>NUCLEOTIDE SEQUENCE [LARGE SCALE GENOMIC DNA]</scope>
</reference>
<evidence type="ECO:0000313" key="2">
    <source>
        <dbReference type="EMBL" id="GFS03502.1"/>
    </source>
</evidence>